<feature type="region of interest" description="Disordered" evidence="1">
    <location>
        <begin position="7"/>
        <end position="56"/>
    </location>
</feature>
<feature type="region of interest" description="Disordered" evidence="1">
    <location>
        <begin position="1014"/>
        <end position="1035"/>
    </location>
</feature>
<dbReference type="Gene3D" id="1.10.340.70">
    <property type="match status" value="1"/>
</dbReference>
<dbReference type="InterPro" id="IPR012337">
    <property type="entry name" value="RNaseH-like_sf"/>
</dbReference>
<dbReference type="InterPro" id="IPR001584">
    <property type="entry name" value="Integrase_cat-core"/>
</dbReference>
<feature type="compositionally biased region" description="Acidic residues" evidence="1">
    <location>
        <begin position="444"/>
        <end position="464"/>
    </location>
</feature>
<dbReference type="PANTHER" id="PTHR37984">
    <property type="entry name" value="PROTEIN CBG26694"/>
    <property type="match status" value="1"/>
</dbReference>
<feature type="region of interest" description="Disordered" evidence="1">
    <location>
        <begin position="919"/>
        <end position="943"/>
    </location>
</feature>
<feature type="compositionally biased region" description="Acidic residues" evidence="1">
    <location>
        <begin position="628"/>
        <end position="639"/>
    </location>
</feature>
<feature type="region of interest" description="Disordered" evidence="1">
    <location>
        <begin position="435"/>
        <end position="472"/>
    </location>
</feature>
<dbReference type="PANTHER" id="PTHR37984:SF5">
    <property type="entry name" value="PROTEIN NYNRIN-LIKE"/>
    <property type="match status" value="1"/>
</dbReference>
<proteinExistence type="predicted"/>
<name>A0A7M5XLQ3_9CNID</name>
<keyword evidence="4" id="KW-1185">Reference proteome</keyword>
<evidence type="ECO:0000259" key="2">
    <source>
        <dbReference type="PROSITE" id="PS50994"/>
    </source>
</evidence>
<feature type="region of interest" description="Disordered" evidence="1">
    <location>
        <begin position="1110"/>
        <end position="1129"/>
    </location>
</feature>
<feature type="compositionally biased region" description="Polar residues" evidence="1">
    <location>
        <begin position="23"/>
        <end position="48"/>
    </location>
</feature>
<feature type="region of interest" description="Disordered" evidence="1">
    <location>
        <begin position="800"/>
        <end position="876"/>
    </location>
</feature>
<sequence length="1429" mass="162117">MCFQFFKDMSGGDDSDASVVPVGNSTDNANAEDSSHPSDGNDSTQKAPNDTDSKEKSIWQNDLGEELYWILIQCLSIFHPKGDQVETDESTRPQMENFYRNKENKRNFHISKNTKKWKYEFCVDDNDVVQKFDDGLPKLIINRKSDTTPENASHKVGNNHKKVVVPIEKVPAVLRSIHNNIDVAGRLQSCNSGGQAKLLKAFNKNYHFYGIRKCVEEFLSSCPTCQATMQLPQMKAPPIPIRTHFPHQRLQMDLIQMASKKKQHMILNPWRFSYILSVKCCFSKYGWLFPLRNKKIDGVYLAVKFLCEKEGFPEYMQSDNGKEFVGNIIKEFFKSREVKIKHGRPRHPQSQGQVENLNKTVKQQLRRILCVLPGKEEQGKLWPLLLPGIASNYNNMYHHTINDVPFRVYHNREPGQLKHCVAPEDYDWCMQAGIKSKTSGESDEHSDEEDEDDDEEEDIPEEEVPPVSSEEQMMSLSDLLQSCASASLSSDFLSQRQNQQIESNFDDTDLSSTDDFETVNFQSCLYSLAKNSEWLRYSALENTEYTIHRNFKQSMKSHKNSIFKIGQRVLFRNPDLNKYTYKTFSFDKLNIVGTVKEVSGHMYKVEVQEGESKCVKSVFKGEMVPLADGDEGNGEEDENDHSNNNNNFSLTSVLNSITDVGAKTRESIYNHSTRFRNKQMTDVCSYMSRYFSALDKELSAKLATDPVLADQLSSESNSIIHDLRKHGFGFFMYGSWAWENSRKDILPTHIIDFVKDQHPSFMADHQCVDCFQSTDSCSHECCFFMAKDFAERTGLQVIKKKAPKENTTNKEPEDGDEQIDGSSTQTKRNSRKRKQDDPMTKKRKKSKPTKTSSAAAKKLNTQKQKNEATNKTRGPALPISAFSVSLVQPQPTLNQPQGIPKQTQFKGLIDSLAHHKSTVPSTSTILPEGLNSVPRHKSNVSSTRTVLPKGVPVFTYKPLITSSASKVSSKGLNSVPHHKSTVPSASAILSKDDEAIQKNLGKSRSLKVLLPTMKSEKSSNQHHVFQPKPSSNQTTTLLASSVPTSEAGKNERIDIIGDCNSVTKPIKSVEFSTNNNNMKDSSCKEDEQVCEASEEFQVMTYKNGALEAKYDDKNWSDDPSSSDDDLPTISDALKSQNFHELRDDSSNNNVKTSHLPDLDVPRISSLSQNEKAKIILTDLFGFECAQECLAQNDHVDERHINAFKKQKWVPNSVHRLGLLNIEEFTPFHFNELQNVLASKQSSLCVCDKCHKRLRDSKECINCFKQFHRRCYGPDEICFCCNSIIESEKKIQLEFEKKESEAMERSRSWDQVEHFLKKTMNNGDLALLFKESSDPVKNVLLSLDGLEKGSRYASNMKSLLMENPEFKKLFDQSQHAEDSIDKNGLMTAFIMKHFPVGIGSTGFAKIQFMKMKLIDKFLTPINAEDHVGEN</sequence>
<feature type="compositionally biased region" description="Low complexity" evidence="1">
    <location>
        <begin position="849"/>
        <end position="858"/>
    </location>
</feature>
<dbReference type="EnsemblMetazoa" id="CLYHEMT025085.2">
    <property type="protein sequence ID" value="CLYHEMP025085.2"/>
    <property type="gene ID" value="CLYHEMG025085"/>
</dbReference>
<dbReference type="GO" id="GO:0003676">
    <property type="term" value="F:nucleic acid binding"/>
    <property type="evidence" value="ECO:0007669"/>
    <property type="project" value="InterPro"/>
</dbReference>
<dbReference type="Pfam" id="PF00665">
    <property type="entry name" value="rve"/>
    <property type="match status" value="1"/>
</dbReference>
<protein>
    <recommendedName>
        <fullName evidence="2">Integrase catalytic domain-containing protein</fullName>
    </recommendedName>
</protein>
<evidence type="ECO:0000313" key="4">
    <source>
        <dbReference type="Proteomes" id="UP000594262"/>
    </source>
</evidence>
<dbReference type="Proteomes" id="UP000594262">
    <property type="component" value="Unplaced"/>
</dbReference>
<organism evidence="3 4">
    <name type="scientific">Clytia hemisphaerica</name>
    <dbReference type="NCBI Taxonomy" id="252671"/>
    <lineage>
        <taxon>Eukaryota</taxon>
        <taxon>Metazoa</taxon>
        <taxon>Cnidaria</taxon>
        <taxon>Hydrozoa</taxon>
        <taxon>Hydroidolina</taxon>
        <taxon>Leptothecata</taxon>
        <taxon>Obeliida</taxon>
        <taxon>Clytiidae</taxon>
        <taxon>Clytia</taxon>
    </lineage>
</organism>
<evidence type="ECO:0000313" key="3">
    <source>
        <dbReference type="EnsemblMetazoa" id="CLYHEMP025085.2"/>
    </source>
</evidence>
<feature type="region of interest" description="Disordered" evidence="1">
    <location>
        <begin position="625"/>
        <end position="646"/>
    </location>
</feature>
<reference evidence="3" key="1">
    <citation type="submission" date="2021-01" db="UniProtKB">
        <authorList>
            <consortium name="EnsemblMetazoa"/>
        </authorList>
    </citation>
    <scope>IDENTIFICATION</scope>
</reference>
<feature type="domain" description="Integrase catalytic" evidence="2">
    <location>
        <begin position="242"/>
        <end position="413"/>
    </location>
</feature>
<dbReference type="SUPFAM" id="SSF53098">
    <property type="entry name" value="Ribonuclease H-like"/>
    <property type="match status" value="1"/>
</dbReference>
<dbReference type="Gene3D" id="3.30.420.10">
    <property type="entry name" value="Ribonuclease H-like superfamily/Ribonuclease H"/>
    <property type="match status" value="1"/>
</dbReference>
<accession>A0A7M5XLQ3</accession>
<dbReference type="PROSITE" id="PS50994">
    <property type="entry name" value="INTEGRASE"/>
    <property type="match status" value="1"/>
</dbReference>
<dbReference type="InterPro" id="IPR036397">
    <property type="entry name" value="RNaseH_sf"/>
</dbReference>
<dbReference type="GO" id="GO:0015074">
    <property type="term" value="P:DNA integration"/>
    <property type="evidence" value="ECO:0007669"/>
    <property type="project" value="InterPro"/>
</dbReference>
<evidence type="ECO:0000256" key="1">
    <source>
        <dbReference type="SAM" id="MobiDB-lite"/>
    </source>
</evidence>
<dbReference type="OrthoDB" id="6021577at2759"/>
<dbReference type="InterPro" id="IPR050951">
    <property type="entry name" value="Retrovirus_Pol_polyprotein"/>
</dbReference>
<feature type="compositionally biased region" description="Basic and acidic residues" evidence="1">
    <location>
        <begin position="803"/>
        <end position="812"/>
    </location>
</feature>